<comment type="caution">
    <text evidence="2">The sequence shown here is derived from an EMBL/GenBank/DDBJ whole genome shotgun (WGS) entry which is preliminary data.</text>
</comment>
<dbReference type="EMBL" id="CAJNOL010004229">
    <property type="protein sequence ID" value="CAF1583751.1"/>
    <property type="molecule type" value="Genomic_DNA"/>
</dbReference>
<name>A0A815FDA5_9BILA</name>
<gene>
    <name evidence="3" type="ORF">JXQ802_LOCUS46508</name>
    <name evidence="2" type="ORF">PYM288_LOCUS30742</name>
</gene>
<reference evidence="2" key="1">
    <citation type="submission" date="2021-02" db="EMBL/GenBank/DDBJ databases">
        <authorList>
            <person name="Nowell W R."/>
        </authorList>
    </citation>
    <scope>NUCLEOTIDE SEQUENCE</scope>
</reference>
<organism evidence="2 4">
    <name type="scientific">Rotaria sordida</name>
    <dbReference type="NCBI Taxonomy" id="392033"/>
    <lineage>
        <taxon>Eukaryota</taxon>
        <taxon>Metazoa</taxon>
        <taxon>Spiralia</taxon>
        <taxon>Gnathifera</taxon>
        <taxon>Rotifera</taxon>
        <taxon>Eurotatoria</taxon>
        <taxon>Bdelloidea</taxon>
        <taxon>Philodinida</taxon>
        <taxon>Philodinidae</taxon>
        <taxon>Rotaria</taxon>
    </lineage>
</organism>
<accession>A0A815FDA5</accession>
<dbReference type="Proteomes" id="UP000663854">
    <property type="component" value="Unassembled WGS sequence"/>
</dbReference>
<dbReference type="InterPro" id="IPR001810">
    <property type="entry name" value="F-box_dom"/>
</dbReference>
<feature type="domain" description="F-box" evidence="1">
    <location>
        <begin position="5"/>
        <end position="43"/>
    </location>
</feature>
<sequence>MNERRSHLQDLPVELFHHIFEYLAPHDLLNAFKKLNRRFDIMLTQQPLCLPNNRQMSIHLYLHYLKKIVSKHASQIVYLHLSERNAPHAMNYFLSEIRLNNLVWSTLKAVTIEDIPRHVLEIFLYDCSFLSKIHSLSLDVGYQRFHCDEYNDLNYTTIFSENCPPMSIHRNLQSLSIVECSRELLIELLNNGHLPQLQHLRVAFPMTYANIEKELPRPIPLKQAFVPELRHVNIKIFGGVAWVLTFFEDLQRYSQLDQLIISGYERFADNSHFPRVTSLRQWLTLTKSNIFTFQLNSNTIYAFTNNEIQEEIFAEYRQATGEESAAKYGHINLSYPTMSFSDPLETNDNEWEDLDSSNDSTKSFKCVQDPPVDDHVEEMNIFELDYVEDERFVQLEAMPCWHHLKKINLEGDCSDDNGVVGENISHLLHIAQRSPYLRELHIESDLDYGRVLSSNKQLGILLSRQLEILQFTAEQANSSFGDLVCIIDKLFSYGQSPCRLQQLILTVDGHPDSWLSIRHLNRWLEKMFKRFPSLIRFTLTCKYIEACQNSVQNFSILAPEWYVDSLLSGKKGLCLCQYRYKPHSIEIWL</sequence>
<evidence type="ECO:0000313" key="5">
    <source>
        <dbReference type="Proteomes" id="UP000663870"/>
    </source>
</evidence>
<dbReference type="AlphaFoldDB" id="A0A815FDA5"/>
<dbReference type="Proteomes" id="UP000663870">
    <property type="component" value="Unassembled WGS sequence"/>
</dbReference>
<protein>
    <recommendedName>
        <fullName evidence="1">F-box domain-containing protein</fullName>
    </recommendedName>
</protein>
<dbReference type="InterPro" id="IPR036047">
    <property type="entry name" value="F-box-like_dom_sf"/>
</dbReference>
<dbReference type="SUPFAM" id="SSF81383">
    <property type="entry name" value="F-box domain"/>
    <property type="match status" value="1"/>
</dbReference>
<evidence type="ECO:0000259" key="1">
    <source>
        <dbReference type="PROSITE" id="PS50181"/>
    </source>
</evidence>
<dbReference type="PROSITE" id="PS50181">
    <property type="entry name" value="FBOX"/>
    <property type="match status" value="1"/>
</dbReference>
<dbReference type="EMBL" id="CAJNOH010002951">
    <property type="protein sequence ID" value="CAF1317571.1"/>
    <property type="molecule type" value="Genomic_DNA"/>
</dbReference>
<dbReference type="CDD" id="cd09917">
    <property type="entry name" value="F-box_SF"/>
    <property type="match status" value="1"/>
</dbReference>
<evidence type="ECO:0000313" key="3">
    <source>
        <dbReference type="EMBL" id="CAF1583751.1"/>
    </source>
</evidence>
<proteinExistence type="predicted"/>
<keyword evidence="5" id="KW-1185">Reference proteome</keyword>
<evidence type="ECO:0000313" key="4">
    <source>
        <dbReference type="Proteomes" id="UP000663854"/>
    </source>
</evidence>
<evidence type="ECO:0000313" key="2">
    <source>
        <dbReference type="EMBL" id="CAF1317571.1"/>
    </source>
</evidence>